<sequence length="71" mass="7917">MPEVPVGARLMHFAIDELQITSDAWVHSLVTQGPHFSIRKKAPTSFASNRSGISASTTSRLHLSDSWKNRR</sequence>
<dbReference type="AlphaFoldDB" id="A0A9D4G8B8"/>
<dbReference type="Proteomes" id="UP000828390">
    <property type="component" value="Unassembled WGS sequence"/>
</dbReference>
<keyword evidence="3" id="KW-1185">Reference proteome</keyword>
<organism evidence="2 3">
    <name type="scientific">Dreissena polymorpha</name>
    <name type="common">Zebra mussel</name>
    <name type="synonym">Mytilus polymorpha</name>
    <dbReference type="NCBI Taxonomy" id="45954"/>
    <lineage>
        <taxon>Eukaryota</taxon>
        <taxon>Metazoa</taxon>
        <taxon>Spiralia</taxon>
        <taxon>Lophotrochozoa</taxon>
        <taxon>Mollusca</taxon>
        <taxon>Bivalvia</taxon>
        <taxon>Autobranchia</taxon>
        <taxon>Heteroconchia</taxon>
        <taxon>Euheterodonta</taxon>
        <taxon>Imparidentia</taxon>
        <taxon>Neoheterodontei</taxon>
        <taxon>Myida</taxon>
        <taxon>Dreissenoidea</taxon>
        <taxon>Dreissenidae</taxon>
        <taxon>Dreissena</taxon>
    </lineage>
</organism>
<reference evidence="2" key="2">
    <citation type="submission" date="2020-11" db="EMBL/GenBank/DDBJ databases">
        <authorList>
            <person name="McCartney M.A."/>
            <person name="Auch B."/>
            <person name="Kono T."/>
            <person name="Mallez S."/>
            <person name="Becker A."/>
            <person name="Gohl D.M."/>
            <person name="Silverstein K.A.T."/>
            <person name="Koren S."/>
            <person name="Bechman K.B."/>
            <person name="Herman A."/>
            <person name="Abrahante J.E."/>
            <person name="Garbe J."/>
        </authorList>
    </citation>
    <scope>NUCLEOTIDE SEQUENCE</scope>
    <source>
        <strain evidence="2">Duluth1</strain>
        <tissue evidence="2">Whole animal</tissue>
    </source>
</reference>
<dbReference type="EMBL" id="JAIWYP010000006">
    <property type="protein sequence ID" value="KAH3810914.1"/>
    <property type="molecule type" value="Genomic_DNA"/>
</dbReference>
<name>A0A9D4G8B8_DREPO</name>
<evidence type="ECO:0000256" key="1">
    <source>
        <dbReference type="SAM" id="MobiDB-lite"/>
    </source>
</evidence>
<evidence type="ECO:0000313" key="2">
    <source>
        <dbReference type="EMBL" id="KAH3810914.1"/>
    </source>
</evidence>
<feature type="compositionally biased region" description="Polar residues" evidence="1">
    <location>
        <begin position="45"/>
        <end position="61"/>
    </location>
</feature>
<reference evidence="2" key="1">
    <citation type="journal article" date="2019" name="bioRxiv">
        <title>The Genome of the Zebra Mussel, Dreissena polymorpha: A Resource for Invasive Species Research.</title>
        <authorList>
            <person name="McCartney M.A."/>
            <person name="Auch B."/>
            <person name="Kono T."/>
            <person name="Mallez S."/>
            <person name="Zhang Y."/>
            <person name="Obille A."/>
            <person name="Becker A."/>
            <person name="Abrahante J.E."/>
            <person name="Garbe J."/>
            <person name="Badalamenti J.P."/>
            <person name="Herman A."/>
            <person name="Mangelson H."/>
            <person name="Liachko I."/>
            <person name="Sullivan S."/>
            <person name="Sone E.D."/>
            <person name="Koren S."/>
            <person name="Silverstein K.A.T."/>
            <person name="Beckman K.B."/>
            <person name="Gohl D.M."/>
        </authorList>
    </citation>
    <scope>NUCLEOTIDE SEQUENCE</scope>
    <source>
        <strain evidence="2">Duluth1</strain>
        <tissue evidence="2">Whole animal</tissue>
    </source>
</reference>
<comment type="caution">
    <text evidence="2">The sequence shown here is derived from an EMBL/GenBank/DDBJ whole genome shotgun (WGS) entry which is preliminary data.</text>
</comment>
<accession>A0A9D4G8B8</accession>
<gene>
    <name evidence="2" type="ORF">DPMN_139313</name>
</gene>
<proteinExistence type="predicted"/>
<feature type="region of interest" description="Disordered" evidence="1">
    <location>
        <begin position="41"/>
        <end position="71"/>
    </location>
</feature>
<protein>
    <submittedName>
        <fullName evidence="2">Uncharacterized protein</fullName>
    </submittedName>
</protein>
<feature type="compositionally biased region" description="Basic and acidic residues" evidence="1">
    <location>
        <begin position="62"/>
        <end position="71"/>
    </location>
</feature>
<evidence type="ECO:0000313" key="3">
    <source>
        <dbReference type="Proteomes" id="UP000828390"/>
    </source>
</evidence>